<evidence type="ECO:0000313" key="1">
    <source>
        <dbReference type="EMBL" id="BDT03087.1"/>
    </source>
</evidence>
<protein>
    <recommendedName>
        <fullName evidence="3">Choline kinase</fullName>
    </recommendedName>
</protein>
<evidence type="ECO:0000313" key="2">
    <source>
        <dbReference type="Proteomes" id="UP001163387"/>
    </source>
</evidence>
<reference evidence="1 2" key="1">
    <citation type="journal article" date="2022" name="Front. Microbiol.">
        <title>Male-killing mechanisms vary between Spiroplasma species.</title>
        <authorList>
            <person name="Arai H."/>
            <person name="Inoue M."/>
            <person name="Kageyama D."/>
        </authorList>
    </citation>
    <scope>NUCLEOTIDE SEQUENCE [LARGE SCALE GENOMIC DNA]</scope>
    <source>
        <strain evidence="2">sHm</strain>
    </source>
</reference>
<name>A0ABN6SWC4_9MOLU</name>
<dbReference type="RefSeq" id="WP_281749218.1">
    <property type="nucleotide sequence ID" value="NZ_AP026933.1"/>
</dbReference>
<dbReference type="SUPFAM" id="SSF56112">
    <property type="entry name" value="Protein kinase-like (PK-like)"/>
    <property type="match status" value="1"/>
</dbReference>
<dbReference type="Gene3D" id="3.90.1200.10">
    <property type="match status" value="1"/>
</dbReference>
<keyword evidence="2" id="KW-1185">Reference proteome</keyword>
<dbReference type="EMBL" id="AP026933">
    <property type="protein sequence ID" value="BDT03087.1"/>
    <property type="molecule type" value="Genomic_DNA"/>
</dbReference>
<dbReference type="InterPro" id="IPR011009">
    <property type="entry name" value="Kinase-like_dom_sf"/>
</dbReference>
<evidence type="ECO:0008006" key="3">
    <source>
        <dbReference type="Google" id="ProtNLM"/>
    </source>
</evidence>
<organism evidence="1 2">
    <name type="scientific">Spiroplasma ixodetis</name>
    <dbReference type="NCBI Taxonomy" id="2141"/>
    <lineage>
        <taxon>Bacteria</taxon>
        <taxon>Bacillati</taxon>
        <taxon>Mycoplasmatota</taxon>
        <taxon>Mollicutes</taxon>
        <taxon>Entomoplasmatales</taxon>
        <taxon>Spiroplasmataceae</taxon>
        <taxon>Spiroplasma</taxon>
    </lineage>
</organism>
<accession>A0ABN6SWC4</accession>
<dbReference type="Pfam" id="PF01633">
    <property type="entry name" value="Choline_kinase"/>
    <property type="match status" value="1"/>
</dbReference>
<proteinExistence type="predicted"/>
<dbReference type="Proteomes" id="UP001163387">
    <property type="component" value="Chromosome"/>
</dbReference>
<sequence length="267" mass="31742">MKFKTIKPPYQLELLKTKGLTNDLFLVNKDFFLKQSKDILQPFLNFTNQINVIKLIKSKKFTLPINEVNINNNKLLTLMPYYHNLINLSEQIINKQILEQISSLVKQLHNIKFDNKSLIKTWKGLEQLNLYCNLTTSKPCLEKITSEVIKWIATYQPTTIVLSHNDLTLNNFVKKNNCWYLIDWDFACWNDELFDIASFASESLTSETEINTWFNCFNLNNEQTIIAKKWMNYQNLIWYYWACYLYEQTNLNIYKEISESKLTNLLK</sequence>
<gene>
    <name evidence="1" type="ORF">SHM_07330</name>
</gene>